<dbReference type="EMBL" id="FNYQ01000011">
    <property type="protein sequence ID" value="SEI60183.1"/>
    <property type="molecule type" value="Genomic_DNA"/>
</dbReference>
<evidence type="ECO:0000313" key="3">
    <source>
        <dbReference type="EMBL" id="SEJ56022.1"/>
    </source>
</evidence>
<keyword evidence="1" id="KW-0472">Membrane</keyword>
<accession>A0A1H7A1X8</accession>
<dbReference type="Proteomes" id="UP000199005">
    <property type="component" value="Unassembled WGS sequence"/>
</dbReference>
<keyword evidence="1" id="KW-1133">Transmembrane helix</keyword>
<sequence length="215" mass="23001">MDSLLAMLGTLAFMFFVLAAAVEVILEIIRGLLESIGITFLKGKYSIEDALALASEFASGNEALKTKIEAIKGVAAQLGTKTSSSIMELDALKSSISSAAGFSAEDTSAALNKIASEIKSNLDSSESKRVFILRLLSAILGCIIVWKADFHIIAVLAEAPFAPEWLKNLHGLKDQSINILIGGFGAAAGSSYWHDQLDRVRNLKSAQKQISELIK</sequence>
<gene>
    <name evidence="2" type="ORF">SAMN04244572_01006</name>
    <name evidence="3" type="ORF">SAMN04244579_04795</name>
</gene>
<dbReference type="OrthoDB" id="7107967at2"/>
<proteinExistence type="predicted"/>
<evidence type="ECO:0000313" key="4">
    <source>
        <dbReference type="Proteomes" id="UP000199005"/>
    </source>
</evidence>
<dbReference type="EMBL" id="FNYO01000172">
    <property type="protein sequence ID" value="SEJ56022.1"/>
    <property type="molecule type" value="Genomic_DNA"/>
</dbReference>
<name>A0A1H7A1X8_9GAMM</name>
<feature type="transmembrane region" description="Helical" evidence="1">
    <location>
        <begin position="177"/>
        <end position="194"/>
    </location>
</feature>
<feature type="transmembrane region" description="Helical" evidence="1">
    <location>
        <begin position="131"/>
        <end position="157"/>
    </location>
</feature>
<dbReference type="Proteomes" id="UP000199250">
    <property type="component" value="Unassembled WGS sequence"/>
</dbReference>
<evidence type="ECO:0000313" key="2">
    <source>
        <dbReference type="EMBL" id="SEI60183.1"/>
    </source>
</evidence>
<protein>
    <submittedName>
        <fullName evidence="3">Uncharacterized protein</fullName>
    </submittedName>
</protein>
<keyword evidence="1" id="KW-0812">Transmembrane</keyword>
<reference evidence="4 5" key="1">
    <citation type="submission" date="2016-10" db="EMBL/GenBank/DDBJ databases">
        <authorList>
            <person name="de Groot N.N."/>
        </authorList>
    </citation>
    <scope>NUCLEOTIDE SEQUENCE [LARGE SCALE GENOMIC DNA]</scope>
    <source>
        <strain evidence="3 4">DSM 1041</strain>
        <strain evidence="2 5">DSM 373</strain>
    </source>
</reference>
<feature type="transmembrane region" description="Helical" evidence="1">
    <location>
        <begin position="6"/>
        <end position="26"/>
    </location>
</feature>
<evidence type="ECO:0000313" key="5">
    <source>
        <dbReference type="Proteomes" id="UP000199250"/>
    </source>
</evidence>
<evidence type="ECO:0000256" key="1">
    <source>
        <dbReference type="SAM" id="Phobius"/>
    </source>
</evidence>
<dbReference type="RefSeq" id="WP_139204173.1">
    <property type="nucleotide sequence ID" value="NZ_FNYO01000172.1"/>
</dbReference>
<dbReference type="AlphaFoldDB" id="A0A1H7A1X8"/>
<organism evidence="3 4">
    <name type="scientific">Azotobacter beijerinckii</name>
    <dbReference type="NCBI Taxonomy" id="170623"/>
    <lineage>
        <taxon>Bacteria</taxon>
        <taxon>Pseudomonadati</taxon>
        <taxon>Pseudomonadota</taxon>
        <taxon>Gammaproteobacteria</taxon>
        <taxon>Pseudomonadales</taxon>
        <taxon>Pseudomonadaceae</taxon>
        <taxon>Azotobacter</taxon>
    </lineage>
</organism>